<organism evidence="3 4">
    <name type="scientific">Nocardia gamkensis</name>
    <dbReference type="NCBI Taxonomy" id="352869"/>
    <lineage>
        <taxon>Bacteria</taxon>
        <taxon>Bacillati</taxon>
        <taxon>Actinomycetota</taxon>
        <taxon>Actinomycetes</taxon>
        <taxon>Mycobacteriales</taxon>
        <taxon>Nocardiaceae</taxon>
        <taxon>Nocardia</taxon>
    </lineage>
</organism>
<dbReference type="EMBL" id="JAAXOS010000009">
    <property type="protein sequence ID" value="NKY28390.1"/>
    <property type="molecule type" value="Genomic_DNA"/>
</dbReference>
<accession>A0A7X6R4D2</accession>
<evidence type="ECO:0000256" key="2">
    <source>
        <dbReference type="SAM" id="Phobius"/>
    </source>
</evidence>
<sequence>MSAVAAVGRPLDHRCSCHRPLPCSRSRGPAGEAEPGTSDGTTGESRFSEAFAAASGASWASHPNRNLEVAVAQAVCGVIGVFFLGMGVYALAAPAALIRPFGVRLTEASARYEVRAVYGGFGLAMAAVLAVAAAGLGTLRGGIMVAVGAALAGMAVGRVASAVLDERTAFYPTWFYGVVETAGAVALFAAA</sequence>
<comment type="caution">
    <text evidence="3">The sequence shown here is derived from an EMBL/GenBank/DDBJ whole genome shotgun (WGS) entry which is preliminary data.</text>
</comment>
<dbReference type="Proteomes" id="UP000540698">
    <property type="component" value="Unassembled WGS sequence"/>
</dbReference>
<name>A0A7X6R4D2_9NOCA</name>
<protein>
    <submittedName>
        <fullName evidence="3">DUF4345 domain-containing protein</fullName>
    </submittedName>
</protein>
<evidence type="ECO:0000313" key="4">
    <source>
        <dbReference type="Proteomes" id="UP000540698"/>
    </source>
</evidence>
<keyword evidence="4" id="KW-1185">Reference proteome</keyword>
<dbReference type="InterPro" id="IPR025597">
    <property type="entry name" value="DUF4345"/>
</dbReference>
<keyword evidence="2" id="KW-0812">Transmembrane</keyword>
<reference evidence="3 4" key="1">
    <citation type="submission" date="2020-04" db="EMBL/GenBank/DDBJ databases">
        <title>MicrobeNet Type strains.</title>
        <authorList>
            <person name="Nicholson A.C."/>
        </authorList>
    </citation>
    <scope>NUCLEOTIDE SEQUENCE [LARGE SCALE GENOMIC DNA]</scope>
    <source>
        <strain evidence="3 4">DSM 44956</strain>
    </source>
</reference>
<dbReference type="AlphaFoldDB" id="A0A7X6R4D2"/>
<feature type="transmembrane region" description="Helical" evidence="2">
    <location>
        <begin position="69"/>
        <end position="96"/>
    </location>
</feature>
<feature type="transmembrane region" description="Helical" evidence="2">
    <location>
        <begin position="170"/>
        <end position="190"/>
    </location>
</feature>
<feature type="transmembrane region" description="Helical" evidence="2">
    <location>
        <begin position="143"/>
        <end position="164"/>
    </location>
</feature>
<gene>
    <name evidence="3" type="ORF">HGB38_19485</name>
</gene>
<dbReference type="Pfam" id="PF14248">
    <property type="entry name" value="DUF4345"/>
    <property type="match status" value="1"/>
</dbReference>
<feature type="transmembrane region" description="Helical" evidence="2">
    <location>
        <begin position="116"/>
        <end position="136"/>
    </location>
</feature>
<keyword evidence="2" id="KW-1133">Transmembrane helix</keyword>
<evidence type="ECO:0000313" key="3">
    <source>
        <dbReference type="EMBL" id="NKY28390.1"/>
    </source>
</evidence>
<proteinExistence type="predicted"/>
<keyword evidence="2" id="KW-0472">Membrane</keyword>
<feature type="region of interest" description="Disordered" evidence="1">
    <location>
        <begin position="23"/>
        <end position="44"/>
    </location>
</feature>
<evidence type="ECO:0000256" key="1">
    <source>
        <dbReference type="SAM" id="MobiDB-lite"/>
    </source>
</evidence>